<dbReference type="InterPro" id="IPR036410">
    <property type="entry name" value="HSP_DnaJ_Cys-rich_dom_sf"/>
</dbReference>
<dbReference type="RefSeq" id="WP_066054790.1">
    <property type="nucleotide sequence ID" value="NZ_JBHUNF010000001.1"/>
</dbReference>
<comment type="caution">
    <text evidence="13">The sequence shown here is derived from an EMBL/GenBank/DDBJ whole genome shotgun (WGS) entry which is preliminary data.</text>
</comment>
<dbReference type="CDD" id="cd10719">
    <property type="entry name" value="DnaJ_zf"/>
    <property type="match status" value="1"/>
</dbReference>
<dbReference type="InterPro" id="IPR001305">
    <property type="entry name" value="HSP_DnaJ_Cys-rich_dom"/>
</dbReference>
<evidence type="ECO:0000256" key="1">
    <source>
        <dbReference type="ARBA" id="ARBA00022490"/>
    </source>
</evidence>
<feature type="binding site" evidence="9">
    <location>
        <position position="189"/>
    </location>
    <ligand>
        <name>Zn(2+)</name>
        <dbReference type="ChEBI" id="CHEBI:29105"/>
        <label>1</label>
    </ligand>
</feature>
<comment type="caution">
    <text evidence="9">Lacks conserved residue(s) required for the propagation of feature annotation.</text>
</comment>
<accession>A0ABW5RH40</accession>
<dbReference type="SUPFAM" id="SSF46565">
    <property type="entry name" value="Chaperone J-domain"/>
    <property type="match status" value="1"/>
</dbReference>
<comment type="cofactor">
    <cofactor evidence="9">
        <name>Zn(2+)</name>
        <dbReference type="ChEBI" id="CHEBI:29105"/>
    </cofactor>
    <text evidence="9">Binds 2 Zn(2+) ions per monomer.</text>
</comment>
<feature type="zinc finger region" description="CR-type" evidence="10">
    <location>
        <begin position="119"/>
        <end position="201"/>
    </location>
</feature>
<proteinExistence type="inferred from homology"/>
<dbReference type="InterPro" id="IPR018253">
    <property type="entry name" value="DnaJ_domain_CS"/>
</dbReference>
<name>A0ABW5RH40_9MICO</name>
<sequence>MADHYETLGVSRDATQAEIKKAYLKLARKLHPDVNPEPEAAEQFKAVTEAYDTLSDPQRRQQYDHGGAGGMGGGGFGFGDIFDAFFGGGAGSRGPRSRAQRGQDALIRLDLTLDEVIFGTHKDVEVGTAERCEVCDGTCCAPGTSPRMCTDCNGAGEVRRQVRSVLGPVVTTAPCEVCQGYGDVIDQPCGDCHGQGRVRARTTIPVDIPAGVDSGMRLHMPGYGEAGPGGGPNGDLYLEIRVREHETFTREGDNLAALVEISMMDAVFGTSTTIPGLDGEIALDIPAGTQPGDLLRIPDRGITHLRSNKRGDLEVTLQVRIPTKLDARQKDLLREFQTLDGAQDPKLSTQKHGLFSRLRGKFGR</sequence>
<dbReference type="PROSITE" id="PS00636">
    <property type="entry name" value="DNAJ_1"/>
    <property type="match status" value="1"/>
</dbReference>
<gene>
    <name evidence="9 13" type="primary">dnaJ</name>
    <name evidence="13" type="ORF">ACFSUQ_01705</name>
</gene>
<keyword evidence="4 9" id="KW-0677">Repeat</keyword>
<dbReference type="HAMAP" id="MF_01152">
    <property type="entry name" value="DnaJ"/>
    <property type="match status" value="1"/>
</dbReference>
<keyword evidence="1 9" id="KW-0963">Cytoplasm</keyword>
<feature type="domain" description="J" evidence="11">
    <location>
        <begin position="3"/>
        <end position="67"/>
    </location>
</feature>
<evidence type="ECO:0000256" key="5">
    <source>
        <dbReference type="ARBA" id="ARBA00022771"/>
    </source>
</evidence>
<feature type="binding site" evidence="9">
    <location>
        <position position="149"/>
    </location>
    <ligand>
        <name>Zn(2+)</name>
        <dbReference type="ChEBI" id="CHEBI:29105"/>
        <label>2</label>
    </ligand>
</feature>
<keyword evidence="2 9" id="KW-0235">DNA replication</keyword>
<evidence type="ECO:0000256" key="4">
    <source>
        <dbReference type="ARBA" id="ARBA00022737"/>
    </source>
</evidence>
<reference evidence="14" key="1">
    <citation type="journal article" date="2019" name="Int. J. Syst. Evol. Microbiol.">
        <title>The Global Catalogue of Microorganisms (GCM) 10K type strain sequencing project: providing services to taxonomists for standard genome sequencing and annotation.</title>
        <authorList>
            <consortium name="The Broad Institute Genomics Platform"/>
            <consortium name="The Broad Institute Genome Sequencing Center for Infectious Disease"/>
            <person name="Wu L."/>
            <person name="Ma J."/>
        </authorList>
    </citation>
    <scope>NUCLEOTIDE SEQUENCE [LARGE SCALE GENOMIC DNA]</scope>
    <source>
        <strain evidence="14">TISTR 1511</strain>
    </source>
</reference>
<evidence type="ECO:0000259" key="12">
    <source>
        <dbReference type="PROSITE" id="PS51188"/>
    </source>
</evidence>
<dbReference type="PROSITE" id="PS50076">
    <property type="entry name" value="DNAJ_2"/>
    <property type="match status" value="1"/>
</dbReference>
<feature type="binding site" evidence="9">
    <location>
        <position position="178"/>
    </location>
    <ligand>
        <name>Zn(2+)</name>
        <dbReference type="ChEBI" id="CHEBI:29105"/>
        <label>2</label>
    </ligand>
</feature>
<comment type="subcellular location">
    <subcellularLocation>
        <location evidence="9">Cytoplasm</location>
    </subcellularLocation>
</comment>
<dbReference type="InterPro" id="IPR002939">
    <property type="entry name" value="DnaJ_C"/>
</dbReference>
<feature type="domain" description="CR-type" evidence="12">
    <location>
        <begin position="119"/>
        <end position="201"/>
    </location>
</feature>
<dbReference type="CDD" id="cd10747">
    <property type="entry name" value="DnaJ_C"/>
    <property type="match status" value="1"/>
</dbReference>
<dbReference type="SUPFAM" id="SSF57938">
    <property type="entry name" value="DnaJ/Hsp40 cysteine-rich domain"/>
    <property type="match status" value="1"/>
</dbReference>
<dbReference type="InterPro" id="IPR012724">
    <property type="entry name" value="DnaJ"/>
</dbReference>
<dbReference type="Proteomes" id="UP001597453">
    <property type="component" value="Unassembled WGS sequence"/>
</dbReference>
<dbReference type="Pfam" id="PF00226">
    <property type="entry name" value="DnaJ"/>
    <property type="match status" value="1"/>
</dbReference>
<protein>
    <recommendedName>
        <fullName evidence="9">Chaperone protein DnaJ</fullName>
    </recommendedName>
</protein>
<keyword evidence="14" id="KW-1185">Reference proteome</keyword>
<dbReference type="Pfam" id="PF01556">
    <property type="entry name" value="DnaJ_C"/>
    <property type="match status" value="1"/>
</dbReference>
<feature type="binding site" evidence="9">
    <location>
        <position position="175"/>
    </location>
    <ligand>
        <name>Zn(2+)</name>
        <dbReference type="ChEBI" id="CHEBI:29105"/>
        <label>2</label>
    </ligand>
</feature>
<dbReference type="InterPro" id="IPR036869">
    <property type="entry name" value="J_dom_sf"/>
</dbReference>
<dbReference type="NCBIfam" id="NF008035">
    <property type="entry name" value="PRK10767.1"/>
    <property type="match status" value="1"/>
</dbReference>
<comment type="function">
    <text evidence="9">Participates actively in the response to hyperosmotic and heat shock by preventing the aggregation of stress-denatured proteins and by disaggregating proteins, also in an autonomous, DnaK-independent fashion. Unfolded proteins bind initially to DnaJ; upon interaction with the DnaJ-bound protein, DnaK hydrolyzes its bound ATP, resulting in the formation of a stable complex. GrpE releases ADP from DnaK; ATP binding to DnaK triggers the release of the substrate protein, thus completing the reaction cycle. Several rounds of ATP-dependent interactions between DnaJ, DnaK and GrpE are required for fully efficient folding. Also involved, together with DnaK and GrpE, in the DNA replication of plasmids through activation of initiation proteins.</text>
</comment>
<evidence type="ECO:0000256" key="8">
    <source>
        <dbReference type="ARBA" id="ARBA00023186"/>
    </source>
</evidence>
<dbReference type="CDD" id="cd06257">
    <property type="entry name" value="DnaJ"/>
    <property type="match status" value="1"/>
</dbReference>
<comment type="subunit">
    <text evidence="9">Homodimer.</text>
</comment>
<feature type="binding site" evidence="9">
    <location>
        <position position="152"/>
    </location>
    <ligand>
        <name>Zn(2+)</name>
        <dbReference type="ChEBI" id="CHEBI:29105"/>
        <label>2</label>
    </ligand>
</feature>
<dbReference type="Gene3D" id="1.10.287.110">
    <property type="entry name" value="DnaJ domain"/>
    <property type="match status" value="1"/>
</dbReference>
<evidence type="ECO:0000256" key="6">
    <source>
        <dbReference type="ARBA" id="ARBA00022833"/>
    </source>
</evidence>
<keyword evidence="6 9" id="KW-0862">Zinc</keyword>
<dbReference type="Pfam" id="PF00684">
    <property type="entry name" value="DnaJ_CXXCXGXG"/>
    <property type="match status" value="1"/>
</dbReference>
<comment type="similarity">
    <text evidence="9">Belongs to the DnaJ family.</text>
</comment>
<keyword evidence="5 9" id="KW-0863">Zinc-finger</keyword>
<evidence type="ECO:0000313" key="14">
    <source>
        <dbReference type="Proteomes" id="UP001597453"/>
    </source>
</evidence>
<evidence type="ECO:0000256" key="10">
    <source>
        <dbReference type="PROSITE-ProRule" id="PRU00546"/>
    </source>
</evidence>
<keyword evidence="7 9" id="KW-0346">Stress response</keyword>
<evidence type="ECO:0000313" key="13">
    <source>
        <dbReference type="EMBL" id="MFD2674021.1"/>
    </source>
</evidence>
<evidence type="ECO:0000256" key="2">
    <source>
        <dbReference type="ARBA" id="ARBA00022705"/>
    </source>
</evidence>
<evidence type="ECO:0000256" key="9">
    <source>
        <dbReference type="HAMAP-Rule" id="MF_01152"/>
    </source>
</evidence>
<dbReference type="Gene3D" id="2.10.230.10">
    <property type="entry name" value="Heat shock protein DnaJ, cysteine-rich domain"/>
    <property type="match status" value="1"/>
</dbReference>
<keyword evidence="3 9" id="KW-0479">Metal-binding</keyword>
<feature type="binding site" evidence="9">
    <location>
        <position position="192"/>
    </location>
    <ligand>
        <name>Zn(2+)</name>
        <dbReference type="ChEBI" id="CHEBI:29105"/>
        <label>1</label>
    </ligand>
</feature>
<evidence type="ECO:0000256" key="7">
    <source>
        <dbReference type="ARBA" id="ARBA00023016"/>
    </source>
</evidence>
<dbReference type="PROSITE" id="PS51188">
    <property type="entry name" value="ZF_CR"/>
    <property type="match status" value="1"/>
</dbReference>
<evidence type="ECO:0000256" key="3">
    <source>
        <dbReference type="ARBA" id="ARBA00022723"/>
    </source>
</evidence>
<dbReference type="EMBL" id="JBHUNF010000001">
    <property type="protein sequence ID" value="MFD2674021.1"/>
    <property type="molecule type" value="Genomic_DNA"/>
</dbReference>
<dbReference type="SUPFAM" id="SSF49493">
    <property type="entry name" value="HSP40/DnaJ peptide-binding domain"/>
    <property type="match status" value="2"/>
</dbReference>
<feature type="binding site" evidence="9">
    <location>
        <position position="132"/>
    </location>
    <ligand>
        <name>Zn(2+)</name>
        <dbReference type="ChEBI" id="CHEBI:29105"/>
        <label>1</label>
    </ligand>
</feature>
<dbReference type="PRINTS" id="PR00625">
    <property type="entry name" value="JDOMAIN"/>
</dbReference>
<dbReference type="PANTHER" id="PTHR43096:SF48">
    <property type="entry name" value="CHAPERONE PROTEIN DNAJ"/>
    <property type="match status" value="1"/>
</dbReference>
<organism evidence="13 14">
    <name type="scientific">Gulosibacter bifidus</name>
    <dbReference type="NCBI Taxonomy" id="272239"/>
    <lineage>
        <taxon>Bacteria</taxon>
        <taxon>Bacillati</taxon>
        <taxon>Actinomycetota</taxon>
        <taxon>Actinomycetes</taxon>
        <taxon>Micrococcales</taxon>
        <taxon>Microbacteriaceae</taxon>
        <taxon>Gulosibacter</taxon>
    </lineage>
</organism>
<dbReference type="Gene3D" id="2.60.260.20">
    <property type="entry name" value="Urease metallochaperone UreE, N-terminal domain"/>
    <property type="match status" value="2"/>
</dbReference>
<comment type="domain">
    <text evidence="9">The J domain is necessary and sufficient to stimulate DnaK ATPase activity. Zinc center 1 plays an important role in the autonomous, DnaK-independent chaperone activity of DnaJ. Zinc center 2 is essential for interaction with DnaK and for DnaJ activity.</text>
</comment>
<dbReference type="InterPro" id="IPR001623">
    <property type="entry name" value="DnaJ_domain"/>
</dbReference>
<keyword evidence="8 9" id="KW-0143">Chaperone</keyword>
<feature type="binding site" evidence="9">
    <location>
        <position position="135"/>
    </location>
    <ligand>
        <name>Zn(2+)</name>
        <dbReference type="ChEBI" id="CHEBI:29105"/>
        <label>1</label>
    </ligand>
</feature>
<dbReference type="InterPro" id="IPR008971">
    <property type="entry name" value="HSP40/DnaJ_pept-bd"/>
</dbReference>
<evidence type="ECO:0000259" key="11">
    <source>
        <dbReference type="PROSITE" id="PS50076"/>
    </source>
</evidence>
<dbReference type="PANTHER" id="PTHR43096">
    <property type="entry name" value="DNAJ HOMOLOG 1, MITOCHONDRIAL-RELATED"/>
    <property type="match status" value="1"/>
</dbReference>
<dbReference type="SMART" id="SM00271">
    <property type="entry name" value="DnaJ"/>
    <property type="match status" value="1"/>
</dbReference>